<accession>A0A8J3GZE6</accession>
<sequence>MTIVTRMTLCTTVLAGSLLSPLLASAQDYDAVTLKLADSFPTTHVISVEGAQFFIDEVKKRSDGKISIEYFPASQLGKAGDFLALLQSGLVDIAYVPPAYVSEKMPLSDVGSLPGLFSDVCAGSRAFTKLAASGPVAENDFEGQGIKSLFATPLPPYQISGPKVPIKSLDDLKGRKIRSTGAATNLVVEALGGVPVNISGAETYEALDRGTIDFNLGPYSSYKGYDLYDQTKYGTVGFGFANIIVTYSISAETWGNLPEAAQTVLSEAGAATAEHLCGALESENDKAIQEMTDLGSEFYRATPEDLAKFAEKAKTLQTNWAKALDARNFKGTETLEAMKAALAN</sequence>
<dbReference type="PANTHER" id="PTHR33376:SF15">
    <property type="entry name" value="BLL6794 PROTEIN"/>
    <property type="match status" value="1"/>
</dbReference>
<gene>
    <name evidence="5" type="ORF">GCM10017056_37470</name>
</gene>
<dbReference type="InterPro" id="IPR018389">
    <property type="entry name" value="DctP_fam"/>
</dbReference>
<reference evidence="5" key="2">
    <citation type="submission" date="2020-09" db="EMBL/GenBank/DDBJ databases">
        <authorList>
            <person name="Sun Q."/>
            <person name="Kim S."/>
        </authorList>
    </citation>
    <scope>NUCLEOTIDE SEQUENCE</scope>
    <source>
        <strain evidence="5">KCTC 42650</strain>
    </source>
</reference>
<dbReference type="RefSeq" id="WP_189681641.1">
    <property type="nucleotide sequence ID" value="NZ_BNCJ01000013.1"/>
</dbReference>
<dbReference type="GO" id="GO:0042597">
    <property type="term" value="C:periplasmic space"/>
    <property type="evidence" value="ECO:0007669"/>
    <property type="project" value="UniProtKB-SubCell"/>
</dbReference>
<feature type="signal peptide" evidence="4">
    <location>
        <begin position="1"/>
        <end position="26"/>
    </location>
</feature>
<proteinExistence type="predicted"/>
<feature type="chain" id="PRO_5035329174" evidence="4">
    <location>
        <begin position="27"/>
        <end position="344"/>
    </location>
</feature>
<evidence type="ECO:0000256" key="3">
    <source>
        <dbReference type="ARBA" id="ARBA00022764"/>
    </source>
</evidence>
<evidence type="ECO:0000256" key="4">
    <source>
        <dbReference type="SAM" id="SignalP"/>
    </source>
</evidence>
<evidence type="ECO:0000256" key="2">
    <source>
        <dbReference type="ARBA" id="ARBA00022729"/>
    </source>
</evidence>
<comment type="subcellular location">
    <subcellularLocation>
        <location evidence="1">Periplasm</location>
    </subcellularLocation>
</comment>
<name>A0A8J3GZE6_9RHOB</name>
<keyword evidence="3" id="KW-0574">Periplasm</keyword>
<comment type="caution">
    <text evidence="5">The sequence shown here is derived from an EMBL/GenBank/DDBJ whole genome shotgun (WGS) entry which is preliminary data.</text>
</comment>
<keyword evidence="2 4" id="KW-0732">Signal</keyword>
<keyword evidence="6" id="KW-1185">Reference proteome</keyword>
<dbReference type="PANTHER" id="PTHR33376">
    <property type="match status" value="1"/>
</dbReference>
<dbReference type="NCBIfam" id="NF037995">
    <property type="entry name" value="TRAP_S1"/>
    <property type="match status" value="1"/>
</dbReference>
<dbReference type="AlphaFoldDB" id="A0A8J3GZE6"/>
<dbReference type="SUPFAM" id="SSF53850">
    <property type="entry name" value="Periplasmic binding protein-like II"/>
    <property type="match status" value="1"/>
</dbReference>
<evidence type="ECO:0000256" key="1">
    <source>
        <dbReference type="ARBA" id="ARBA00004418"/>
    </source>
</evidence>
<dbReference type="EMBL" id="BNCJ01000013">
    <property type="protein sequence ID" value="GHF62601.1"/>
    <property type="molecule type" value="Genomic_DNA"/>
</dbReference>
<evidence type="ECO:0000313" key="6">
    <source>
        <dbReference type="Proteomes" id="UP000626220"/>
    </source>
</evidence>
<protein>
    <submittedName>
        <fullName evidence="5">C4-dicarboxylate ABC transporter</fullName>
    </submittedName>
</protein>
<reference evidence="5" key="1">
    <citation type="journal article" date="2014" name="Int. J. Syst. Evol. Microbiol.">
        <title>Complete genome sequence of Corynebacterium casei LMG S-19264T (=DSM 44701T), isolated from a smear-ripened cheese.</title>
        <authorList>
            <consortium name="US DOE Joint Genome Institute (JGI-PGF)"/>
            <person name="Walter F."/>
            <person name="Albersmeier A."/>
            <person name="Kalinowski J."/>
            <person name="Ruckert C."/>
        </authorList>
    </citation>
    <scope>NUCLEOTIDE SEQUENCE</scope>
    <source>
        <strain evidence="5">KCTC 42650</strain>
    </source>
</reference>
<dbReference type="Proteomes" id="UP000626220">
    <property type="component" value="Unassembled WGS sequence"/>
</dbReference>
<dbReference type="GO" id="GO:0055085">
    <property type="term" value="P:transmembrane transport"/>
    <property type="evidence" value="ECO:0007669"/>
    <property type="project" value="InterPro"/>
</dbReference>
<dbReference type="InterPro" id="IPR038404">
    <property type="entry name" value="TRAP_DctP_sf"/>
</dbReference>
<organism evidence="5 6">
    <name type="scientific">Seohaeicola zhoushanensis</name>
    <dbReference type="NCBI Taxonomy" id="1569283"/>
    <lineage>
        <taxon>Bacteria</taxon>
        <taxon>Pseudomonadati</taxon>
        <taxon>Pseudomonadota</taxon>
        <taxon>Alphaproteobacteria</taxon>
        <taxon>Rhodobacterales</taxon>
        <taxon>Roseobacteraceae</taxon>
        <taxon>Seohaeicola</taxon>
    </lineage>
</organism>
<dbReference type="Gene3D" id="3.40.190.170">
    <property type="entry name" value="Bacterial extracellular solute-binding protein, family 7"/>
    <property type="match status" value="1"/>
</dbReference>
<dbReference type="CDD" id="cd13601">
    <property type="entry name" value="PBP2_TRAP_DctP1_3_4_like"/>
    <property type="match status" value="1"/>
</dbReference>
<dbReference type="Pfam" id="PF03480">
    <property type="entry name" value="DctP"/>
    <property type="match status" value="1"/>
</dbReference>
<evidence type="ECO:0000313" key="5">
    <source>
        <dbReference type="EMBL" id="GHF62601.1"/>
    </source>
</evidence>